<accession>A0A918J9F8</accession>
<dbReference type="PANTHER" id="PTHR34069">
    <property type="entry name" value="3-OXOACYL-[ACYL-CARRIER-PROTEIN] SYNTHASE 3"/>
    <property type="match status" value="1"/>
</dbReference>
<keyword evidence="1" id="KW-0808">Transferase</keyword>
<evidence type="ECO:0000313" key="4">
    <source>
        <dbReference type="EMBL" id="GGW54663.1"/>
    </source>
</evidence>
<dbReference type="GO" id="GO:0044550">
    <property type="term" value="P:secondary metabolite biosynthetic process"/>
    <property type="evidence" value="ECO:0007669"/>
    <property type="project" value="TreeGrafter"/>
</dbReference>
<dbReference type="CDD" id="cd00827">
    <property type="entry name" value="init_cond_enzymes"/>
    <property type="match status" value="1"/>
</dbReference>
<evidence type="ECO:0000256" key="2">
    <source>
        <dbReference type="ARBA" id="ARBA00023315"/>
    </source>
</evidence>
<keyword evidence="5" id="KW-1185">Reference proteome</keyword>
<name>A0A918J9F8_9ACTN</name>
<evidence type="ECO:0000313" key="5">
    <source>
        <dbReference type="Proteomes" id="UP000620224"/>
    </source>
</evidence>
<dbReference type="EMBL" id="BMUE01000007">
    <property type="protein sequence ID" value="GGW54663.1"/>
    <property type="molecule type" value="Genomic_DNA"/>
</dbReference>
<protein>
    <recommendedName>
        <fullName evidence="3">Beta-ketoacyl-[acyl-carrier-protein] synthase III C-terminal domain-containing protein</fullName>
    </recommendedName>
</protein>
<sequence>MKVSGIHVRSIGLHRPTRWTSPQEARAAGLCDEDFPGDDLLRVQIAPGVPPVDMAATAAREAIGRAAVAPAAIDMLMHAVCFWNGPEEWSPAGYLLRELGCPDGAGQVVNQGCNGMLAALEMAAGWLTLRGEDSTAVLTTATMVHDSPTVDRWRSAGYGIAVGDGACAVVLGRRPGIAELTAVNSTTVPQMERFHRGALPLTEPTPALRPKVDVLARARENAALSTLSGLELQSLQIKAYRRAMARTLDDVGIGPEDLARVLFAHVGGAQTDALVMQQLGLPLSRSAWEHGRSIGHAGASDHIYGLERLITSGEVSEGDRLMLVCGTAGFHITCLVLTIGDLSPYERYGRYRRYGR</sequence>
<feature type="domain" description="Beta-ketoacyl-[acyl-carrier-protein] synthase III C-terminal" evidence="3">
    <location>
        <begin position="248"/>
        <end position="338"/>
    </location>
</feature>
<dbReference type="InterPro" id="IPR016039">
    <property type="entry name" value="Thiolase-like"/>
</dbReference>
<dbReference type="Pfam" id="PF08541">
    <property type="entry name" value="ACP_syn_III_C"/>
    <property type="match status" value="1"/>
</dbReference>
<dbReference type="AlphaFoldDB" id="A0A918J9F8"/>
<dbReference type="Gene3D" id="3.40.47.10">
    <property type="match status" value="2"/>
</dbReference>
<organism evidence="4 5">
    <name type="scientific">Streptomyces lucensis JCM 4490</name>
    <dbReference type="NCBI Taxonomy" id="1306176"/>
    <lineage>
        <taxon>Bacteria</taxon>
        <taxon>Bacillati</taxon>
        <taxon>Actinomycetota</taxon>
        <taxon>Actinomycetes</taxon>
        <taxon>Kitasatosporales</taxon>
        <taxon>Streptomycetaceae</taxon>
        <taxon>Streptomyces</taxon>
    </lineage>
</organism>
<dbReference type="SUPFAM" id="SSF53901">
    <property type="entry name" value="Thiolase-like"/>
    <property type="match status" value="1"/>
</dbReference>
<keyword evidence="2" id="KW-0012">Acyltransferase</keyword>
<dbReference type="RefSeq" id="WP_190016240.1">
    <property type="nucleotide sequence ID" value="NZ_BMUE01000007.1"/>
</dbReference>
<reference evidence="4 5" key="1">
    <citation type="journal article" date="2014" name="Int. J. Syst. Evol. Microbiol.">
        <title>Complete genome sequence of Corynebacterium casei LMG S-19264T (=DSM 44701T), isolated from a smear-ripened cheese.</title>
        <authorList>
            <consortium name="US DOE Joint Genome Institute (JGI-PGF)"/>
            <person name="Walter F."/>
            <person name="Albersmeier A."/>
            <person name="Kalinowski J."/>
            <person name="Ruckert C."/>
        </authorList>
    </citation>
    <scope>NUCLEOTIDE SEQUENCE [LARGE SCALE GENOMIC DNA]</scope>
    <source>
        <strain evidence="4 5">JCM 4490</strain>
    </source>
</reference>
<comment type="caution">
    <text evidence="4">The sequence shown here is derived from an EMBL/GenBank/DDBJ whole genome shotgun (WGS) entry which is preliminary data.</text>
</comment>
<evidence type="ECO:0000259" key="3">
    <source>
        <dbReference type="Pfam" id="PF08541"/>
    </source>
</evidence>
<evidence type="ECO:0000256" key="1">
    <source>
        <dbReference type="ARBA" id="ARBA00022679"/>
    </source>
</evidence>
<gene>
    <name evidence="4" type="ORF">GCM10010503_34500</name>
</gene>
<dbReference type="InterPro" id="IPR013747">
    <property type="entry name" value="ACP_syn_III_C"/>
</dbReference>
<dbReference type="PANTHER" id="PTHR34069:SF2">
    <property type="entry name" value="BETA-KETOACYL-[ACYL-CARRIER-PROTEIN] SYNTHASE III"/>
    <property type="match status" value="1"/>
</dbReference>
<dbReference type="GO" id="GO:0016747">
    <property type="term" value="F:acyltransferase activity, transferring groups other than amino-acyl groups"/>
    <property type="evidence" value="ECO:0007669"/>
    <property type="project" value="UniProtKB-ARBA"/>
</dbReference>
<proteinExistence type="predicted"/>
<dbReference type="Proteomes" id="UP000620224">
    <property type="component" value="Unassembled WGS sequence"/>
</dbReference>